<sequence length="446" mass="47874">MSKHAALVQDALKRLMTLHPSEIDLSLERIERVLARLDNPHQKLPPVFHIAGTNGKGSTGAFIRALLEAQGQRVHVYTSPHLVRFNERIRLGETGALVSDRKLLEALEAVETATDGQPITFFEATTAAALWLFAREPADVVILEVGLGGILDATNVISSPLVSVITPVSLDHENFLGNDLAGIAREKAGIIKPGRPVVCGRQQDAAMRVIEYHAARAKAPLQVIAQDFTAFEERGRLVYQDEGGLVELYPPKLPGDHQIDNAGLAVAAVRAGGFLCEPQSVTPAVEKALRTANWPARMQSLTDGGLIDELPLLTDVWVDGGHNPGAGEVVARFMADLEEQNSRPLYLVAGMMTTKDPVGYFSQFAGLARHVLTVPLATTTMGRSPAELAQFARQAGLAATPCASFDEALKELKGHLADTMIPGRVLFCGSLYLAGEVLEANGTLPT</sequence>
<evidence type="ECO:0000256" key="7">
    <source>
        <dbReference type="ARBA" id="ARBA00022840"/>
    </source>
</evidence>
<proteinExistence type="inferred from homology"/>
<dbReference type="InterPro" id="IPR013221">
    <property type="entry name" value="Mur_ligase_cen"/>
</dbReference>
<dbReference type="AlphaFoldDB" id="A0A1U7JJ44"/>
<keyword evidence="6 10" id="KW-0547">Nucleotide-binding</keyword>
<evidence type="ECO:0000256" key="8">
    <source>
        <dbReference type="ARBA" id="ARBA00022842"/>
    </source>
</evidence>
<dbReference type="GO" id="GO:0004326">
    <property type="term" value="F:tetrahydrofolylpolyglutamate synthase activity"/>
    <property type="evidence" value="ECO:0007669"/>
    <property type="project" value="UniProtKB-EC"/>
</dbReference>
<dbReference type="InterPro" id="IPR001645">
    <property type="entry name" value="Folylpolyglutamate_synth"/>
</dbReference>
<organism evidence="12 13">
    <name type="scientific">Pseudovibrio exalbescens</name>
    <dbReference type="NCBI Taxonomy" id="197461"/>
    <lineage>
        <taxon>Bacteria</taxon>
        <taxon>Pseudomonadati</taxon>
        <taxon>Pseudomonadota</taxon>
        <taxon>Alphaproteobacteria</taxon>
        <taxon>Hyphomicrobiales</taxon>
        <taxon>Stappiaceae</taxon>
        <taxon>Pseudovibrio</taxon>
    </lineage>
</organism>
<evidence type="ECO:0000256" key="3">
    <source>
        <dbReference type="ARBA" id="ARBA00013025"/>
    </source>
</evidence>
<dbReference type="EMBL" id="LVVZ01000014">
    <property type="protein sequence ID" value="OKL44714.1"/>
    <property type="molecule type" value="Genomic_DNA"/>
</dbReference>
<comment type="catalytic activity">
    <reaction evidence="9">
        <text>(6S)-5,6,7,8-tetrahydrofolyl-(gamma-L-Glu)(n) + L-glutamate + ATP = (6S)-5,6,7,8-tetrahydrofolyl-(gamma-L-Glu)(n+1) + ADP + phosphate + H(+)</text>
        <dbReference type="Rhea" id="RHEA:10580"/>
        <dbReference type="Rhea" id="RHEA-COMP:14738"/>
        <dbReference type="Rhea" id="RHEA-COMP:14740"/>
        <dbReference type="ChEBI" id="CHEBI:15378"/>
        <dbReference type="ChEBI" id="CHEBI:29985"/>
        <dbReference type="ChEBI" id="CHEBI:30616"/>
        <dbReference type="ChEBI" id="CHEBI:43474"/>
        <dbReference type="ChEBI" id="CHEBI:141005"/>
        <dbReference type="ChEBI" id="CHEBI:456216"/>
        <dbReference type="EC" id="6.3.2.17"/>
    </reaction>
</comment>
<comment type="caution">
    <text evidence="12">The sequence shown here is derived from an EMBL/GenBank/DDBJ whole genome shotgun (WGS) entry which is preliminary data.</text>
</comment>
<keyword evidence="7 10" id="KW-0067">ATP-binding</keyword>
<dbReference type="EC" id="6.3.2.17" evidence="3"/>
<dbReference type="Proteomes" id="UP000185783">
    <property type="component" value="Unassembled WGS sequence"/>
</dbReference>
<evidence type="ECO:0000259" key="11">
    <source>
        <dbReference type="Pfam" id="PF08245"/>
    </source>
</evidence>
<dbReference type="Pfam" id="PF08245">
    <property type="entry name" value="Mur_ligase_M"/>
    <property type="match status" value="1"/>
</dbReference>
<protein>
    <recommendedName>
        <fullName evidence="3">tetrahydrofolate synthase</fullName>
        <ecNumber evidence="3">6.3.2.17</ecNumber>
    </recommendedName>
</protein>
<evidence type="ECO:0000256" key="4">
    <source>
        <dbReference type="ARBA" id="ARBA00022598"/>
    </source>
</evidence>
<evidence type="ECO:0000256" key="2">
    <source>
        <dbReference type="ARBA" id="ARBA00008276"/>
    </source>
</evidence>
<dbReference type="PROSITE" id="PS01012">
    <property type="entry name" value="FOLYLPOLYGLU_SYNT_2"/>
    <property type="match status" value="1"/>
</dbReference>
<dbReference type="GO" id="GO:0046872">
    <property type="term" value="F:metal ion binding"/>
    <property type="evidence" value="ECO:0007669"/>
    <property type="project" value="UniProtKB-KW"/>
</dbReference>
<dbReference type="Gene3D" id="3.40.1190.10">
    <property type="entry name" value="Mur-like, catalytic domain"/>
    <property type="match status" value="1"/>
</dbReference>
<evidence type="ECO:0000256" key="9">
    <source>
        <dbReference type="ARBA" id="ARBA00047493"/>
    </source>
</evidence>
<dbReference type="GO" id="GO:0046654">
    <property type="term" value="P:tetrahydrofolate biosynthetic process"/>
    <property type="evidence" value="ECO:0007669"/>
    <property type="project" value="UniProtKB-UniPathway"/>
</dbReference>
<dbReference type="FunFam" id="3.40.1190.10:FF:000011">
    <property type="entry name" value="Folylpolyglutamate synthase/dihydrofolate synthase"/>
    <property type="match status" value="1"/>
</dbReference>
<evidence type="ECO:0000313" key="13">
    <source>
        <dbReference type="Proteomes" id="UP000185783"/>
    </source>
</evidence>
<comment type="cofactor">
    <cofactor evidence="1">
        <name>Mg(2+)</name>
        <dbReference type="ChEBI" id="CHEBI:18420"/>
    </cofactor>
</comment>
<dbReference type="SUPFAM" id="SSF53244">
    <property type="entry name" value="MurD-like peptide ligases, peptide-binding domain"/>
    <property type="match status" value="1"/>
</dbReference>
<keyword evidence="4 10" id="KW-0436">Ligase</keyword>
<gene>
    <name evidence="12" type="ORF">A3843_09280</name>
</gene>
<evidence type="ECO:0000313" key="12">
    <source>
        <dbReference type="EMBL" id="OKL44714.1"/>
    </source>
</evidence>
<evidence type="ECO:0000256" key="6">
    <source>
        <dbReference type="ARBA" id="ARBA00022741"/>
    </source>
</evidence>
<dbReference type="NCBIfam" id="TIGR01499">
    <property type="entry name" value="folC"/>
    <property type="match status" value="1"/>
</dbReference>
<dbReference type="SUPFAM" id="SSF53623">
    <property type="entry name" value="MurD-like peptide ligases, catalytic domain"/>
    <property type="match status" value="1"/>
</dbReference>
<dbReference type="Gene3D" id="3.90.190.20">
    <property type="entry name" value="Mur ligase, C-terminal domain"/>
    <property type="match status" value="1"/>
</dbReference>
<dbReference type="GO" id="GO:0005524">
    <property type="term" value="F:ATP binding"/>
    <property type="evidence" value="ECO:0007669"/>
    <property type="project" value="UniProtKB-KW"/>
</dbReference>
<dbReference type="GO" id="GO:0005737">
    <property type="term" value="C:cytoplasm"/>
    <property type="evidence" value="ECO:0007669"/>
    <property type="project" value="TreeGrafter"/>
</dbReference>
<keyword evidence="13" id="KW-1185">Reference proteome</keyword>
<name>A0A1U7JJ44_9HYPH</name>
<evidence type="ECO:0000256" key="1">
    <source>
        <dbReference type="ARBA" id="ARBA00001946"/>
    </source>
</evidence>
<dbReference type="PIRSF" id="PIRSF001563">
    <property type="entry name" value="Folylpolyglu_synth"/>
    <property type="match status" value="1"/>
</dbReference>
<dbReference type="InterPro" id="IPR036615">
    <property type="entry name" value="Mur_ligase_C_dom_sf"/>
</dbReference>
<reference evidence="12 13" key="1">
    <citation type="submission" date="2016-03" db="EMBL/GenBank/DDBJ databases">
        <title>Genome sequence of Nesiotobacter sp. nov., a moderately halophilic alphaproteobacterium isolated from the Yellow Sea, China.</title>
        <authorList>
            <person name="Zhang G."/>
            <person name="Zhang R."/>
        </authorList>
    </citation>
    <scope>NUCLEOTIDE SEQUENCE [LARGE SCALE GENOMIC DNA]</scope>
    <source>
        <strain evidence="12 13">WB1-6</strain>
    </source>
</reference>
<accession>A0A1U7JJ44</accession>
<feature type="domain" description="Mur ligase central" evidence="11">
    <location>
        <begin position="50"/>
        <end position="269"/>
    </location>
</feature>
<dbReference type="UniPathway" id="UPA00077">
    <property type="reaction ID" value="UER00157"/>
</dbReference>
<dbReference type="InterPro" id="IPR018109">
    <property type="entry name" value="Folylpolyglutamate_synth_CS"/>
</dbReference>
<dbReference type="STRING" id="197461.A3843_09280"/>
<dbReference type="PANTHER" id="PTHR11136">
    <property type="entry name" value="FOLYLPOLYGLUTAMATE SYNTHASE-RELATED"/>
    <property type="match status" value="1"/>
</dbReference>
<keyword evidence="5" id="KW-0479">Metal-binding</keyword>
<evidence type="ECO:0000256" key="10">
    <source>
        <dbReference type="PIRNR" id="PIRNR001563"/>
    </source>
</evidence>
<dbReference type="PANTHER" id="PTHR11136:SF0">
    <property type="entry name" value="DIHYDROFOLATE SYNTHETASE-RELATED"/>
    <property type="match status" value="1"/>
</dbReference>
<keyword evidence="8" id="KW-0460">Magnesium</keyword>
<dbReference type="GO" id="GO:0008841">
    <property type="term" value="F:dihydrofolate synthase activity"/>
    <property type="evidence" value="ECO:0007669"/>
    <property type="project" value="TreeGrafter"/>
</dbReference>
<comment type="similarity">
    <text evidence="2 10">Belongs to the folylpolyglutamate synthase family.</text>
</comment>
<dbReference type="InterPro" id="IPR036565">
    <property type="entry name" value="Mur-like_cat_sf"/>
</dbReference>
<evidence type="ECO:0000256" key="5">
    <source>
        <dbReference type="ARBA" id="ARBA00022723"/>
    </source>
</evidence>